<feature type="domain" description="NERD" evidence="2">
    <location>
        <begin position="27"/>
        <end position="141"/>
    </location>
</feature>
<keyword evidence="1" id="KW-0812">Transmembrane</keyword>
<organism evidence="3 4">
    <name type="scientific">Paenibacillus radicis</name>
    <name type="common">ex Xue et al. 2023</name>
    <dbReference type="NCBI Taxonomy" id="2972489"/>
    <lineage>
        <taxon>Bacteria</taxon>
        <taxon>Bacillati</taxon>
        <taxon>Bacillota</taxon>
        <taxon>Bacilli</taxon>
        <taxon>Bacillales</taxon>
        <taxon>Paenibacillaceae</taxon>
        <taxon>Paenibacillus</taxon>
    </lineage>
</organism>
<dbReference type="PROSITE" id="PS50965">
    <property type="entry name" value="NERD"/>
    <property type="match status" value="1"/>
</dbReference>
<dbReference type="Proteomes" id="UP001300012">
    <property type="component" value="Unassembled WGS sequence"/>
</dbReference>
<dbReference type="Pfam" id="PF08378">
    <property type="entry name" value="NERD"/>
    <property type="match status" value="1"/>
</dbReference>
<evidence type="ECO:0000256" key="1">
    <source>
        <dbReference type="SAM" id="Phobius"/>
    </source>
</evidence>
<dbReference type="RefSeq" id="WP_258215089.1">
    <property type="nucleotide sequence ID" value="NZ_JANQBD010000015.1"/>
</dbReference>
<accession>A0ABT1YJY8</accession>
<keyword evidence="4" id="KW-1185">Reference proteome</keyword>
<reference evidence="3 4" key="1">
    <citation type="submission" date="2022-08" db="EMBL/GenBank/DDBJ databases">
        <title>Paenibacillus endoradicis sp. nov., Paenibacillus radicibacter sp. nov and Paenibacillus pararadicis sp. nov., three cold-adapted plant growth-promoting bacteria isolated from root of Larix gmelinii in Great Khingan.</title>
        <authorList>
            <person name="Xue H."/>
        </authorList>
    </citation>
    <scope>NUCLEOTIDE SEQUENCE [LARGE SCALE GENOMIC DNA]</scope>
    <source>
        <strain evidence="3 4">N5-1-1-5</strain>
    </source>
</reference>
<evidence type="ECO:0000313" key="4">
    <source>
        <dbReference type="Proteomes" id="UP001300012"/>
    </source>
</evidence>
<dbReference type="EMBL" id="JANQBD010000015">
    <property type="protein sequence ID" value="MCR8633513.1"/>
    <property type="molecule type" value="Genomic_DNA"/>
</dbReference>
<keyword evidence="1" id="KW-1133">Transmembrane helix</keyword>
<dbReference type="InterPro" id="IPR011528">
    <property type="entry name" value="NERD"/>
</dbReference>
<name>A0ABT1YJY8_9BACL</name>
<protein>
    <submittedName>
        <fullName evidence="3">NERD domain-containing protein</fullName>
    </submittedName>
</protein>
<feature type="transmembrane region" description="Helical" evidence="1">
    <location>
        <begin position="277"/>
        <end position="295"/>
    </location>
</feature>
<gene>
    <name evidence="3" type="ORF">NV381_20215</name>
</gene>
<evidence type="ECO:0000259" key="2">
    <source>
        <dbReference type="PROSITE" id="PS50965"/>
    </source>
</evidence>
<keyword evidence="1" id="KW-0472">Membrane</keyword>
<sequence>MDNKRLSKLSKEEALREIERMKVNQHKGYIGELRVCIELWLHLPREYILINDLTLEITPNEFIQIDHFIISPGGLAIVETKNYSGNIHTLLSGWEYADNRKKLNTDPVKQVDRHIKLLKVWLKENYPEGVDLTIEHAILVRAKVQNNNNPKIVSSGKEAFGKIYIKGENLNPDEMKKLANMLKNAKNIDHWNWIHSNSQIKDTRVVQVTGDDNEFYKIVNIYKEKGFEVKYDREKSPNEIILKNHIRFLEEKHNEQIEKLKLESNFKFRYLWMNKKVRTFVYCCFIVLAGFFLTIDDKDGYDRIDKVMDYYNYNFTPKEVMTFKVNGDTSIKIVDGNQIITSKIYHSQSQVVFHSNKEILIQENGENTKYKLNNNKIYFEVSNDLTEVIHYNNNINAGSVAAHFYFDRNIVE</sequence>
<proteinExistence type="predicted"/>
<comment type="caution">
    <text evidence="3">The sequence shown here is derived from an EMBL/GenBank/DDBJ whole genome shotgun (WGS) entry which is preliminary data.</text>
</comment>
<evidence type="ECO:0000313" key="3">
    <source>
        <dbReference type="EMBL" id="MCR8633513.1"/>
    </source>
</evidence>